<sequence>MKIIMKKIGATLLVAAIGGAIALGGYKLFENRQLDRMTFEEQQKVFYANNPGAEIMSSTGNPDFTQAAAAVTPGVVHITVTSTARGSQRGGGEPFDLFEEFFGMPQQRRQQQPRQSTGSGSGVIISPDGYIVTNNHVVQDADKIEVKLTDKRTFEAKVIGRDANTDLALIKVSGSNLPIVKLGDSDNVQVGEWVLAVGYPLGLESTVTAGIVSAKGRQIGILGESQQQQQRPRGFGSPQEQQELMVNTAIESFIQTDAVINRGNSGGALVNARGELVAINSAIASPTGVYAGYGFAIPINLAKKVLDDFKEFGSVKRGYVGVTFTEINAATREEFGIDDVSGLYVRDVVKGGAAEAAGIKRGDVLTKIEGRTIESTPDLQERVARLRPGDKVKLTYKRDKKEKDVTVTLKGEETKTAAESEGGSASGAEIFNKLGASFVPATDAKKKELGVNSGVTIAQVHRGGLFEYFGYESGLVITEINGKPVNNVDEVESALSNTRRNMINIVAVPRRGSIREMNVPLQR</sequence>
<dbReference type="AlphaFoldDB" id="A0A2T8HKP7"/>
<evidence type="ECO:0000313" key="10">
    <source>
        <dbReference type="EMBL" id="PVH26024.1"/>
    </source>
</evidence>
<evidence type="ECO:0000259" key="9">
    <source>
        <dbReference type="PROSITE" id="PS50106"/>
    </source>
</evidence>
<keyword evidence="4" id="KW-0677">Repeat</keyword>
<keyword evidence="6" id="KW-0720">Serine protease</keyword>
<dbReference type="SUPFAM" id="SSF50156">
    <property type="entry name" value="PDZ domain-like"/>
    <property type="match status" value="2"/>
</dbReference>
<dbReference type="InterPro" id="IPR001478">
    <property type="entry name" value="PDZ"/>
</dbReference>
<dbReference type="Pfam" id="PF13180">
    <property type="entry name" value="PDZ_2"/>
    <property type="match status" value="1"/>
</dbReference>
<evidence type="ECO:0000256" key="2">
    <source>
        <dbReference type="ARBA" id="ARBA00022670"/>
    </source>
</evidence>
<feature type="domain" description="PDZ" evidence="9">
    <location>
        <begin position="324"/>
        <end position="400"/>
    </location>
</feature>
<feature type="binding site" evidence="8">
    <location>
        <position position="166"/>
    </location>
    <ligand>
        <name>substrate</name>
    </ligand>
</feature>
<comment type="caution">
    <text evidence="10">The sequence shown here is derived from an EMBL/GenBank/DDBJ whole genome shotgun (WGS) entry which is preliminary data.</text>
</comment>
<dbReference type="SUPFAM" id="SSF50494">
    <property type="entry name" value="Trypsin-like serine proteases"/>
    <property type="match status" value="1"/>
</dbReference>
<dbReference type="PANTHER" id="PTHR22939">
    <property type="entry name" value="SERINE PROTEASE FAMILY S1C HTRA-RELATED"/>
    <property type="match status" value="1"/>
</dbReference>
<proteinExistence type="inferred from homology"/>
<accession>A0A2T8HKP7</accession>
<gene>
    <name evidence="10" type="ORF">DC487_07250</name>
</gene>
<dbReference type="OrthoDB" id="9758917at2"/>
<dbReference type="Gene3D" id="2.30.42.10">
    <property type="match status" value="2"/>
</dbReference>
<dbReference type="Proteomes" id="UP000245627">
    <property type="component" value="Unassembled WGS sequence"/>
</dbReference>
<dbReference type="InterPro" id="IPR011782">
    <property type="entry name" value="Pept_S1C_Do"/>
</dbReference>
<feature type="binding site" evidence="8">
    <location>
        <position position="136"/>
    </location>
    <ligand>
        <name>substrate</name>
    </ligand>
</feature>
<dbReference type="InterPro" id="IPR009003">
    <property type="entry name" value="Peptidase_S1_PA"/>
</dbReference>
<dbReference type="Gene3D" id="2.40.10.120">
    <property type="match status" value="1"/>
</dbReference>
<dbReference type="PANTHER" id="PTHR22939:SF129">
    <property type="entry name" value="SERINE PROTEASE HTRA2, MITOCHONDRIAL"/>
    <property type="match status" value="1"/>
</dbReference>
<evidence type="ECO:0000256" key="5">
    <source>
        <dbReference type="ARBA" id="ARBA00022801"/>
    </source>
</evidence>
<dbReference type="PROSITE" id="PS50106">
    <property type="entry name" value="PDZ"/>
    <property type="match status" value="1"/>
</dbReference>
<keyword evidence="2 10" id="KW-0645">Protease</keyword>
<name>A0A2T8HKP7_9SPHI</name>
<comment type="similarity">
    <text evidence="1">Belongs to the peptidase S1C family.</text>
</comment>
<keyword evidence="11" id="KW-1185">Reference proteome</keyword>
<dbReference type="InterPro" id="IPR036034">
    <property type="entry name" value="PDZ_sf"/>
</dbReference>
<keyword evidence="3" id="KW-0732">Signal</keyword>
<reference evidence="10 11" key="1">
    <citation type="submission" date="2018-04" db="EMBL/GenBank/DDBJ databases">
        <title>Sphingobacterium cortibacter sp. nov.</title>
        <authorList>
            <person name="Li Y."/>
        </authorList>
    </citation>
    <scope>NUCLEOTIDE SEQUENCE [LARGE SCALE GENOMIC DNA]</scope>
    <source>
        <strain evidence="10 11">2c-3</strain>
    </source>
</reference>
<evidence type="ECO:0000256" key="7">
    <source>
        <dbReference type="PIRSR" id="PIRSR611782-1"/>
    </source>
</evidence>
<dbReference type="GO" id="GO:0004252">
    <property type="term" value="F:serine-type endopeptidase activity"/>
    <property type="evidence" value="ECO:0007669"/>
    <property type="project" value="InterPro"/>
</dbReference>
<evidence type="ECO:0000256" key="8">
    <source>
        <dbReference type="PIRSR" id="PIRSR611782-2"/>
    </source>
</evidence>
<evidence type="ECO:0000256" key="6">
    <source>
        <dbReference type="ARBA" id="ARBA00022825"/>
    </source>
</evidence>
<evidence type="ECO:0000256" key="4">
    <source>
        <dbReference type="ARBA" id="ARBA00022737"/>
    </source>
</evidence>
<feature type="binding site" evidence="8">
    <location>
        <begin position="263"/>
        <end position="265"/>
    </location>
    <ligand>
        <name>substrate</name>
    </ligand>
</feature>
<evidence type="ECO:0000313" key="11">
    <source>
        <dbReference type="Proteomes" id="UP000245627"/>
    </source>
</evidence>
<dbReference type="EMBL" id="QDKG01000002">
    <property type="protein sequence ID" value="PVH26024.1"/>
    <property type="molecule type" value="Genomic_DNA"/>
</dbReference>
<dbReference type="PRINTS" id="PR00834">
    <property type="entry name" value="PROTEASES2C"/>
</dbReference>
<dbReference type="InterPro" id="IPR001940">
    <property type="entry name" value="Peptidase_S1C"/>
</dbReference>
<dbReference type="Pfam" id="PF13365">
    <property type="entry name" value="Trypsin_2"/>
    <property type="match status" value="1"/>
</dbReference>
<protein>
    <submittedName>
        <fullName evidence="10">Serine protease</fullName>
    </submittedName>
</protein>
<organism evidence="10 11">
    <name type="scientific">Sphingobacterium corticibacter</name>
    <dbReference type="NCBI Taxonomy" id="2171749"/>
    <lineage>
        <taxon>Bacteria</taxon>
        <taxon>Pseudomonadati</taxon>
        <taxon>Bacteroidota</taxon>
        <taxon>Sphingobacteriia</taxon>
        <taxon>Sphingobacteriales</taxon>
        <taxon>Sphingobacteriaceae</taxon>
        <taxon>Sphingobacterium</taxon>
    </lineage>
</organism>
<keyword evidence="5" id="KW-0378">Hydrolase</keyword>
<feature type="active site" description="Charge relay system" evidence="7">
    <location>
        <position position="136"/>
    </location>
</feature>
<dbReference type="SMART" id="SM00228">
    <property type="entry name" value="PDZ"/>
    <property type="match status" value="2"/>
</dbReference>
<evidence type="ECO:0000256" key="1">
    <source>
        <dbReference type="ARBA" id="ARBA00010541"/>
    </source>
</evidence>
<dbReference type="NCBIfam" id="TIGR02037">
    <property type="entry name" value="degP_htrA_DO"/>
    <property type="match status" value="1"/>
</dbReference>
<dbReference type="GO" id="GO:0006508">
    <property type="term" value="P:proteolysis"/>
    <property type="evidence" value="ECO:0007669"/>
    <property type="project" value="UniProtKB-KW"/>
</dbReference>
<feature type="active site" description="Charge relay system" evidence="7">
    <location>
        <position position="166"/>
    </location>
</feature>
<feature type="active site" description="Charge relay system" evidence="7">
    <location>
        <position position="265"/>
    </location>
</feature>
<evidence type="ECO:0000256" key="3">
    <source>
        <dbReference type="ARBA" id="ARBA00022729"/>
    </source>
</evidence>